<keyword evidence="4" id="KW-1185">Reference proteome</keyword>
<feature type="compositionally biased region" description="Low complexity" evidence="1">
    <location>
        <begin position="61"/>
        <end position="73"/>
    </location>
</feature>
<dbReference type="AlphaFoldDB" id="A0A1C0AMV1"/>
<protein>
    <recommendedName>
        <fullName evidence="2">NERD domain-containing protein</fullName>
    </recommendedName>
</protein>
<proteinExistence type="predicted"/>
<dbReference type="Proteomes" id="UP000093501">
    <property type="component" value="Unassembled WGS sequence"/>
</dbReference>
<dbReference type="InterPro" id="IPR011528">
    <property type="entry name" value="NERD"/>
</dbReference>
<comment type="caution">
    <text evidence="3">The sequence shown here is derived from an EMBL/GenBank/DDBJ whole genome shotgun (WGS) entry which is preliminary data.</text>
</comment>
<gene>
    <name evidence="3" type="ORF">BCR15_01950</name>
</gene>
<evidence type="ECO:0000313" key="4">
    <source>
        <dbReference type="Proteomes" id="UP000093501"/>
    </source>
</evidence>
<dbReference type="Pfam" id="PF08378">
    <property type="entry name" value="NERD"/>
    <property type="match status" value="1"/>
</dbReference>
<evidence type="ECO:0000313" key="3">
    <source>
        <dbReference type="EMBL" id="OCL34492.1"/>
    </source>
</evidence>
<feature type="domain" description="NERD" evidence="2">
    <location>
        <begin position="141"/>
        <end position="248"/>
    </location>
</feature>
<evidence type="ECO:0000259" key="2">
    <source>
        <dbReference type="PROSITE" id="PS50965"/>
    </source>
</evidence>
<feature type="region of interest" description="Disordered" evidence="1">
    <location>
        <begin position="54"/>
        <end position="93"/>
    </location>
</feature>
<dbReference type="PROSITE" id="PS50965">
    <property type="entry name" value="NERD"/>
    <property type="match status" value="1"/>
</dbReference>
<reference evidence="4" key="1">
    <citation type="submission" date="2016-07" db="EMBL/GenBank/DDBJ databases">
        <authorList>
            <person name="Florea S."/>
            <person name="Webb J.S."/>
            <person name="Jaromczyk J."/>
            <person name="Schardl C.L."/>
        </authorList>
    </citation>
    <scope>NUCLEOTIDE SEQUENCE [LARGE SCALE GENOMIC DNA]</scope>
    <source>
        <strain evidence="4">IPBSL-7</strain>
    </source>
</reference>
<name>A0A1C0AMV1_9ACTN</name>
<dbReference type="EMBL" id="MBQD01000020">
    <property type="protein sequence ID" value="OCL34492.1"/>
    <property type="molecule type" value="Genomic_DNA"/>
</dbReference>
<accession>A0A1C0AMV1</accession>
<evidence type="ECO:0000256" key="1">
    <source>
        <dbReference type="SAM" id="MobiDB-lite"/>
    </source>
</evidence>
<organism evidence="3 4">
    <name type="scientific">Tessaracoccus lapidicaptus</name>
    <dbReference type="NCBI Taxonomy" id="1427523"/>
    <lineage>
        <taxon>Bacteria</taxon>
        <taxon>Bacillati</taxon>
        <taxon>Actinomycetota</taxon>
        <taxon>Actinomycetes</taxon>
        <taxon>Propionibacteriales</taxon>
        <taxon>Propionibacteriaceae</taxon>
        <taxon>Tessaracoccus</taxon>
    </lineage>
</organism>
<sequence length="310" mass="33375">MEGESASIAAVKRMRLRYAGRCATCGAVLSAGVTADYHRTSRTVTCMPCAQAPTDQPGPAAPDTSADSASTDSVLGRAPQTDAEGHPALGVVDGHGGASAAAEYLRRHDARRERVLTNHPRLGRFLLAVFDDPQSTRAWSVGAEGERMLSEMLASMAGDSLRVLHDRRIPRTRANIDHVVVCPTGVVVVDAKRYRNSRPALRVEGGLIRPRVESLTVGGRDRTALVAGMQRQVALIRAALADRPEVPVRGVLCFIDADWPLIGGSFTINDVAVVWPKKLKAMLTEPGPLNEAQIADLQWELHEAFPRARG</sequence>